<dbReference type="RefSeq" id="WP_198566556.1">
    <property type="nucleotide sequence ID" value="NZ_JACCPP010000022.1"/>
</dbReference>
<dbReference type="GO" id="GO:0016052">
    <property type="term" value="P:carbohydrate catabolic process"/>
    <property type="evidence" value="ECO:0007669"/>
    <property type="project" value="TreeGrafter"/>
</dbReference>
<dbReference type="PROSITE" id="PS51904">
    <property type="entry name" value="GLYCOSYL_HYDROL_F25_2"/>
    <property type="match status" value="1"/>
</dbReference>
<dbReference type="InterPro" id="IPR017853">
    <property type="entry name" value="GH"/>
</dbReference>
<dbReference type="GO" id="GO:0016998">
    <property type="term" value="P:cell wall macromolecule catabolic process"/>
    <property type="evidence" value="ECO:0007669"/>
    <property type="project" value="InterPro"/>
</dbReference>
<dbReference type="SUPFAM" id="SSF51445">
    <property type="entry name" value="(Trans)glycosidases"/>
    <property type="match status" value="1"/>
</dbReference>
<evidence type="ECO:0000256" key="3">
    <source>
        <dbReference type="ARBA" id="ARBA00023295"/>
    </source>
</evidence>
<keyword evidence="2" id="KW-0378">Hydrolase</keyword>
<dbReference type="PANTHER" id="PTHR34135:SF2">
    <property type="entry name" value="LYSOZYME"/>
    <property type="match status" value="1"/>
</dbReference>
<name>A0AAW4DPU6_9LACO</name>
<evidence type="ECO:0000256" key="2">
    <source>
        <dbReference type="ARBA" id="ARBA00022801"/>
    </source>
</evidence>
<reference evidence="4" key="1">
    <citation type="submission" date="2020-07" db="EMBL/GenBank/DDBJ databases">
        <title>Comparative genomics analyses of Lactobacillus crispatus isolated from different ecological niches.</title>
        <authorList>
            <person name="Mancino W."/>
            <person name="Mancabelli L."/>
            <person name="Lugli G.A."/>
            <person name="Milani C."/>
            <person name="Viappiani A."/>
            <person name="Anzalone R."/>
            <person name="Longhi G."/>
            <person name="Ventura M."/>
            <person name="Turroni F."/>
        </authorList>
    </citation>
    <scope>NUCLEOTIDE SEQUENCE</scope>
    <source>
        <strain evidence="4">LB65</strain>
    </source>
</reference>
<dbReference type="PANTHER" id="PTHR34135">
    <property type="entry name" value="LYSOZYME"/>
    <property type="match status" value="1"/>
</dbReference>
<dbReference type="SMART" id="SM00641">
    <property type="entry name" value="Glyco_25"/>
    <property type="match status" value="1"/>
</dbReference>
<evidence type="ECO:0000256" key="1">
    <source>
        <dbReference type="ARBA" id="ARBA00010646"/>
    </source>
</evidence>
<keyword evidence="3" id="KW-0326">Glycosidase</keyword>
<dbReference type="GO" id="GO:0003796">
    <property type="term" value="F:lysozyme activity"/>
    <property type="evidence" value="ECO:0007669"/>
    <property type="project" value="InterPro"/>
</dbReference>
<protein>
    <submittedName>
        <fullName evidence="4">Lysin</fullName>
    </submittedName>
</protein>
<proteinExistence type="inferred from homology"/>
<sequence>MSTLNVVDISSNNHWVDLSKLKRAGADAVIIKATESTWYTNPYFESEIRQAIKLHMPVKAYHFFSGNNYKGNVDKFWSVIKPYQKWLGSSVADYEGSAIVLGGVDYARKALKYMEKVTGKKPIIYMGLSDENNYNWADVGKNYDLWVAQYNSMNAEYGFHSRALYGQVRHFKRLIMFQYTSTGVLSNYQPLDLSVFYGSKADFNKDCKGSAEMSSRWKAPVEFDDLGAFKVMQKEATFWNDANNDKKVGTTSAGKIYRITKEKNGFYKIANHEMWVDGRTGDFHANPVAYSDKIHAKIVVVKPTAGHKDLTTKVVGKTFKVGTTWKMFGYKTFKSASGVVWHWAQVGAGDNKYINLDKCRVIV</sequence>
<dbReference type="EMBL" id="JACCPP010000022">
    <property type="protein sequence ID" value="MBI1708225.1"/>
    <property type="molecule type" value="Genomic_DNA"/>
</dbReference>
<comment type="caution">
    <text evidence="4">The sequence shown here is derived from an EMBL/GenBank/DDBJ whole genome shotgun (WGS) entry which is preliminary data.</text>
</comment>
<dbReference type="GO" id="GO:0009253">
    <property type="term" value="P:peptidoglycan catabolic process"/>
    <property type="evidence" value="ECO:0007669"/>
    <property type="project" value="InterPro"/>
</dbReference>
<comment type="similarity">
    <text evidence="1">Belongs to the glycosyl hydrolase 25 family.</text>
</comment>
<dbReference type="Gene3D" id="3.20.20.80">
    <property type="entry name" value="Glycosidases"/>
    <property type="match status" value="1"/>
</dbReference>
<dbReference type="InterPro" id="IPR018077">
    <property type="entry name" value="Glyco_hydro_fam25_subgr"/>
</dbReference>
<dbReference type="Proteomes" id="UP001194414">
    <property type="component" value="Unassembled WGS sequence"/>
</dbReference>
<accession>A0AAW4DPU6</accession>
<organism evidence="4 5">
    <name type="scientific">Lactobacillus crispatus</name>
    <dbReference type="NCBI Taxonomy" id="47770"/>
    <lineage>
        <taxon>Bacteria</taxon>
        <taxon>Bacillati</taxon>
        <taxon>Bacillota</taxon>
        <taxon>Bacilli</taxon>
        <taxon>Lactobacillales</taxon>
        <taxon>Lactobacillaceae</taxon>
        <taxon>Lactobacillus</taxon>
    </lineage>
</organism>
<dbReference type="AlphaFoldDB" id="A0AAW4DPU6"/>
<evidence type="ECO:0000313" key="4">
    <source>
        <dbReference type="EMBL" id="MBI1708225.1"/>
    </source>
</evidence>
<dbReference type="Pfam" id="PF01183">
    <property type="entry name" value="Glyco_hydro_25"/>
    <property type="match status" value="1"/>
</dbReference>
<evidence type="ECO:0000313" key="5">
    <source>
        <dbReference type="Proteomes" id="UP001194414"/>
    </source>
</evidence>
<gene>
    <name evidence="4" type="ORF">HYQ56_1209</name>
</gene>
<dbReference type="InterPro" id="IPR002053">
    <property type="entry name" value="Glyco_hydro_25"/>
</dbReference>